<gene>
    <name evidence="19" type="primary">cofH</name>
    <name evidence="19" type="ORF">FVW59_09715</name>
</gene>
<dbReference type="HAMAP" id="MF_01611">
    <property type="entry name" value="FO_synth_sub1"/>
    <property type="match status" value="1"/>
</dbReference>
<dbReference type="NCBIfam" id="TIGR00423">
    <property type="entry name" value="CofH family radical SAM protein"/>
    <property type="match status" value="1"/>
</dbReference>
<dbReference type="Proteomes" id="UP000321933">
    <property type="component" value="Unassembled WGS sequence"/>
</dbReference>
<dbReference type="SFLD" id="SFLDS00029">
    <property type="entry name" value="Radical_SAM"/>
    <property type="match status" value="3"/>
</dbReference>
<dbReference type="Gene3D" id="3.20.20.70">
    <property type="entry name" value="Aldolase class I"/>
    <property type="match status" value="2"/>
</dbReference>
<protein>
    <recommendedName>
        <fullName evidence="8">FO synthase</fullName>
        <ecNumber evidence="7">2.5.1.147</ecNumber>
        <ecNumber evidence="6">4.3.1.32</ecNumber>
    </recommendedName>
</protein>
<proteinExistence type="inferred from homology"/>
<dbReference type="InterPro" id="IPR007197">
    <property type="entry name" value="rSAM"/>
</dbReference>
<comment type="cofactor">
    <cofactor evidence="1">
        <name>[4Fe-4S] cluster</name>
        <dbReference type="ChEBI" id="CHEBI:49883"/>
    </cofactor>
</comment>
<evidence type="ECO:0000256" key="7">
    <source>
        <dbReference type="ARBA" id="ARBA00012289"/>
    </source>
</evidence>
<dbReference type="NCBIfam" id="NF004884">
    <property type="entry name" value="PRK06245.1"/>
    <property type="match status" value="1"/>
</dbReference>
<evidence type="ECO:0000256" key="12">
    <source>
        <dbReference type="ARBA" id="ARBA00022723"/>
    </source>
</evidence>
<dbReference type="SFLD" id="SFLDG01064">
    <property type="entry name" value="F420__menaquinone_cofactor_bio"/>
    <property type="match status" value="3"/>
</dbReference>
<dbReference type="SFLD" id="SFLDG01388">
    <property type="entry name" value="7_8-didemethyl-8-hydroxy-5-dea"/>
    <property type="match status" value="2"/>
</dbReference>
<name>A0A5C8ZSK7_9GAMM</name>
<dbReference type="GO" id="GO:0051539">
    <property type="term" value="F:4 iron, 4 sulfur cluster binding"/>
    <property type="evidence" value="ECO:0007669"/>
    <property type="project" value="UniProtKB-KW"/>
</dbReference>
<dbReference type="SFLD" id="SFLDG01389">
    <property type="entry name" value="menaquinone_synthsis_involved"/>
    <property type="match status" value="1"/>
</dbReference>
<keyword evidence="11" id="KW-0949">S-adenosyl-L-methionine</keyword>
<evidence type="ECO:0000256" key="17">
    <source>
        <dbReference type="ARBA" id="ARBA00048974"/>
    </source>
</evidence>
<keyword evidence="15" id="KW-0456">Lyase</keyword>
<feature type="domain" description="Radical SAM core" evidence="18">
    <location>
        <begin position="486"/>
        <end position="726"/>
    </location>
</feature>
<dbReference type="PANTHER" id="PTHR43076:SF1">
    <property type="entry name" value="LIPOYL SYNTHASE 2"/>
    <property type="match status" value="1"/>
</dbReference>
<dbReference type="GO" id="GO:0141093">
    <property type="term" value="F:5-amino-6-(D-ribitylamino)uracil--L-tyrosine 4-hydroxyphenyl transferase activity"/>
    <property type="evidence" value="ECO:0007669"/>
    <property type="project" value="UniProtKB-EC"/>
</dbReference>
<dbReference type="CDD" id="cd01335">
    <property type="entry name" value="Radical_SAM"/>
    <property type="match status" value="2"/>
</dbReference>
<comment type="catalytic activity">
    <reaction evidence="17">
        <text>5-amino-5-(4-hydroxybenzyl)-6-(D-ribitylimino)-5,6-dihydrouracil + S-adenosyl-L-methionine = 7,8-didemethyl-8-hydroxy-5-deazariboflavin + 5'-deoxyadenosine + L-methionine + NH4(+) + H(+)</text>
        <dbReference type="Rhea" id="RHEA:55204"/>
        <dbReference type="ChEBI" id="CHEBI:15378"/>
        <dbReference type="ChEBI" id="CHEBI:17319"/>
        <dbReference type="ChEBI" id="CHEBI:28938"/>
        <dbReference type="ChEBI" id="CHEBI:57844"/>
        <dbReference type="ChEBI" id="CHEBI:59789"/>
        <dbReference type="ChEBI" id="CHEBI:59904"/>
        <dbReference type="ChEBI" id="CHEBI:85936"/>
        <dbReference type="EC" id="4.3.1.32"/>
    </reaction>
</comment>
<dbReference type="InterPro" id="IPR034405">
    <property type="entry name" value="F420"/>
</dbReference>
<keyword evidence="13" id="KW-0408">Iron</keyword>
<comment type="similarity">
    <text evidence="5">In the N-terminal section; belongs to the radical SAM superfamily. CofG family.</text>
</comment>
<dbReference type="EC" id="2.5.1.147" evidence="7"/>
<dbReference type="SUPFAM" id="SSF102114">
    <property type="entry name" value="Radical SAM enzymes"/>
    <property type="match status" value="2"/>
</dbReference>
<feature type="domain" description="Radical SAM core" evidence="18">
    <location>
        <begin position="70"/>
        <end position="317"/>
    </location>
</feature>
<evidence type="ECO:0000256" key="5">
    <source>
        <dbReference type="ARBA" id="ARBA00010826"/>
    </source>
</evidence>
<dbReference type="RefSeq" id="WP_148064077.1">
    <property type="nucleotide sequence ID" value="NZ_VRYZ01000004.1"/>
</dbReference>
<comment type="similarity">
    <text evidence="4">In the C-terminal section; belongs to the radical SAM superfamily. CofH family.</text>
</comment>
<accession>A0A5C8ZSK7</accession>
<dbReference type="InterPro" id="IPR006638">
    <property type="entry name" value="Elp3/MiaA/NifB-like_rSAM"/>
</dbReference>
<dbReference type="InterPro" id="IPR058240">
    <property type="entry name" value="rSAM_sf"/>
</dbReference>
<dbReference type="EMBL" id="VRYZ01000004">
    <property type="protein sequence ID" value="TXS91446.1"/>
    <property type="molecule type" value="Genomic_DNA"/>
</dbReference>
<dbReference type="NCBIfam" id="TIGR03550">
    <property type="entry name" value="F420_cofG"/>
    <property type="match status" value="1"/>
</dbReference>
<dbReference type="PROSITE" id="PS51918">
    <property type="entry name" value="RADICAL_SAM"/>
    <property type="match status" value="2"/>
</dbReference>
<comment type="pathway">
    <text evidence="3">Cofactor biosynthesis; coenzyme F0 biosynthesis.</text>
</comment>
<dbReference type="UniPathway" id="UPA00072"/>
<comment type="caution">
    <text evidence="19">The sequence shown here is derived from an EMBL/GenBank/DDBJ whole genome shotgun (WGS) entry which is preliminary data.</text>
</comment>
<dbReference type="Pfam" id="PF04055">
    <property type="entry name" value="Radical_SAM"/>
    <property type="match status" value="2"/>
</dbReference>
<dbReference type="InterPro" id="IPR045567">
    <property type="entry name" value="CofH/MnqC-like_C"/>
</dbReference>
<keyword evidence="12" id="KW-0479">Metal-binding</keyword>
<dbReference type="OrthoDB" id="9802027at2"/>
<evidence type="ECO:0000259" key="18">
    <source>
        <dbReference type="PROSITE" id="PS51918"/>
    </source>
</evidence>
<dbReference type="Pfam" id="PF19288">
    <property type="entry name" value="CofH_C"/>
    <property type="match status" value="1"/>
</dbReference>
<dbReference type="GO" id="GO:0046872">
    <property type="term" value="F:metal ion binding"/>
    <property type="evidence" value="ECO:0007669"/>
    <property type="project" value="UniProtKB-KW"/>
</dbReference>
<organism evidence="19 20">
    <name type="scientific">Parahaliea aestuarii</name>
    <dbReference type="NCBI Taxonomy" id="1852021"/>
    <lineage>
        <taxon>Bacteria</taxon>
        <taxon>Pseudomonadati</taxon>
        <taxon>Pseudomonadota</taxon>
        <taxon>Gammaproteobacteria</taxon>
        <taxon>Cellvibrionales</taxon>
        <taxon>Halieaceae</taxon>
        <taxon>Parahaliea</taxon>
    </lineage>
</organism>
<evidence type="ECO:0000256" key="9">
    <source>
        <dbReference type="ARBA" id="ARBA00022485"/>
    </source>
</evidence>
<dbReference type="PANTHER" id="PTHR43076">
    <property type="entry name" value="FO SYNTHASE (COFH)"/>
    <property type="match status" value="1"/>
</dbReference>
<dbReference type="EC" id="4.3.1.32" evidence="6"/>
<dbReference type="SFLD" id="SFLDF00294">
    <property type="entry name" value="7_8-didemethyl-8-hydroxy-5-dea"/>
    <property type="match status" value="1"/>
</dbReference>
<dbReference type="NCBIfam" id="TIGR03551">
    <property type="entry name" value="F420_cofH"/>
    <property type="match status" value="1"/>
</dbReference>
<evidence type="ECO:0000256" key="15">
    <source>
        <dbReference type="ARBA" id="ARBA00023239"/>
    </source>
</evidence>
<evidence type="ECO:0000256" key="13">
    <source>
        <dbReference type="ARBA" id="ARBA00023004"/>
    </source>
</evidence>
<evidence type="ECO:0000313" key="20">
    <source>
        <dbReference type="Proteomes" id="UP000321933"/>
    </source>
</evidence>
<evidence type="ECO:0000256" key="1">
    <source>
        <dbReference type="ARBA" id="ARBA00001966"/>
    </source>
</evidence>
<evidence type="ECO:0000256" key="3">
    <source>
        <dbReference type="ARBA" id="ARBA00004712"/>
    </source>
</evidence>
<dbReference type="InterPro" id="IPR013785">
    <property type="entry name" value="Aldolase_TIM"/>
</dbReference>
<evidence type="ECO:0000256" key="14">
    <source>
        <dbReference type="ARBA" id="ARBA00023014"/>
    </source>
</evidence>
<evidence type="ECO:0000256" key="6">
    <source>
        <dbReference type="ARBA" id="ARBA00012126"/>
    </source>
</evidence>
<evidence type="ECO:0000256" key="4">
    <source>
        <dbReference type="ARBA" id="ARBA00010051"/>
    </source>
</evidence>
<evidence type="ECO:0000256" key="16">
    <source>
        <dbReference type="ARBA" id="ARBA00048468"/>
    </source>
</evidence>
<comment type="function">
    <text evidence="2">Catalyzes the radical-mediated synthesis of 7,8-didemethyl-8-hydroxy-5-deazariboflavin (FO) from 5-amino-6-(D-ribitylamino)uracil and L-tyrosine.</text>
</comment>
<reference evidence="19 20" key="1">
    <citation type="submission" date="2019-08" db="EMBL/GenBank/DDBJ databases">
        <title>Parahaliea maris sp. nov., isolated from the surface seawater.</title>
        <authorList>
            <person name="Liu Y."/>
        </authorList>
    </citation>
    <scope>NUCLEOTIDE SEQUENCE [LARGE SCALE GENOMIC DNA]</scope>
    <source>
        <strain evidence="19 20">S2-26</strain>
    </source>
</reference>
<evidence type="ECO:0000256" key="10">
    <source>
        <dbReference type="ARBA" id="ARBA00022679"/>
    </source>
</evidence>
<keyword evidence="9" id="KW-0004">4Fe-4S</keyword>
<keyword evidence="10" id="KW-0808">Transferase</keyword>
<keyword evidence="20" id="KW-1185">Reference proteome</keyword>
<dbReference type="InterPro" id="IPR020050">
    <property type="entry name" value="FO_synthase_su2"/>
</dbReference>
<evidence type="ECO:0000256" key="2">
    <source>
        <dbReference type="ARBA" id="ARBA00003692"/>
    </source>
</evidence>
<dbReference type="InterPro" id="IPR019940">
    <property type="entry name" value="CofH_family"/>
</dbReference>
<evidence type="ECO:0000256" key="11">
    <source>
        <dbReference type="ARBA" id="ARBA00022691"/>
    </source>
</evidence>
<keyword evidence="14" id="KW-0411">Iron-sulfur</keyword>
<dbReference type="GO" id="GO:0044689">
    <property type="term" value="F:7,8-didemethyl-8-hydroxy-5-deazariboflavin synthase activity"/>
    <property type="evidence" value="ECO:0007669"/>
    <property type="project" value="UniProtKB-EC"/>
</dbReference>
<evidence type="ECO:0000256" key="8">
    <source>
        <dbReference type="ARBA" id="ARBA00022220"/>
    </source>
</evidence>
<comment type="catalytic activity">
    <reaction evidence="16">
        <text>5-amino-6-(D-ribitylamino)uracil + L-tyrosine + S-adenosyl-L-methionine = 5-amino-5-(4-hydroxybenzyl)-6-(D-ribitylimino)-5,6-dihydrouracil + 2-iminoacetate + 5'-deoxyadenosine + L-methionine + H(+)</text>
        <dbReference type="Rhea" id="RHEA:55200"/>
        <dbReference type="ChEBI" id="CHEBI:15378"/>
        <dbReference type="ChEBI" id="CHEBI:15934"/>
        <dbReference type="ChEBI" id="CHEBI:17319"/>
        <dbReference type="ChEBI" id="CHEBI:57844"/>
        <dbReference type="ChEBI" id="CHEBI:58315"/>
        <dbReference type="ChEBI" id="CHEBI:59789"/>
        <dbReference type="ChEBI" id="CHEBI:77846"/>
        <dbReference type="ChEBI" id="CHEBI:85936"/>
        <dbReference type="EC" id="2.5.1.147"/>
    </reaction>
</comment>
<evidence type="ECO:0000313" key="19">
    <source>
        <dbReference type="EMBL" id="TXS91446.1"/>
    </source>
</evidence>
<dbReference type="InterPro" id="IPR019939">
    <property type="entry name" value="CofG_family"/>
</dbReference>
<dbReference type="AlphaFoldDB" id="A0A5C8ZSK7"/>
<dbReference type="SFLD" id="SFLDF00343">
    <property type="entry name" value="aminofutalosine_synthase_(mqnE"/>
    <property type="match status" value="1"/>
</dbReference>
<sequence>MSSSVDDGLTANIGATGAEATALLDAIGLLWQRDRAPDREQCLALAQVEDTAALATLAGELRDRGHRNVITYSRKLFLPLTHLCRDVCHYCTFAQTPKRVEQAYMSIEQVLEQCRAAEQLGCQEALLTLGEKPELRYSAARKALAEMGYATTLEYVEAVAAAILRETTLLPHINAGCMTAQEIARLRKVSASMGIMLESAAERLGEKGMPHYGSPDKEPARRLETIALAGAAQVPFTSGILIGIGETRRERIESLLALRDLHQQHDHLQEVIVQNFRAKPGTLMAQAPEPDLNELLWTIAVTRLVFGPAMNIQAPPNLSPGVLPQLVAAGINDWGGVSPLTPDYVNPEAPWPHLDRLAQETRAAGKYLDQRLTIYPAYANDAGRWLDEGVQGAVLRQSDSSGFARRDRWAPGEDAAVPSEDATLLSAGYRPTAASAELAALLEQCRAGESPSEAQVARLFEVRGDEFAHVVRAADALRRQTCGDSVSYVVNRNINYTNVCYFKCSFCAFSKGKQHEELRGRPYDISGEEIARRCREAWERGATEVCMQGGIHPDYTGQTYLDILRTVRSATPGMHIHAFSPLEVSQGAATLGLSPALFLQQLKAAGLNTLPGTAAEVLHDEVRDVLCPDKLSSSEWLEVMGAAHQAGFKTTATIMYGHIDRPRHWARHLLAIRELQQRHGGFTEFVPLPFVHMEAPMFLRGRSRRGPSFREAVLMHAVARLVFHGLIDNIQTSWVKMGAAGVAACLAAGVNDLGGTLMNESITRAAGSSHGQEWAPAVMEEHIRAAGRSPRQRTTLYGDVPEERRRAAARAGDLLAVENQAAGKLQRSKCLPEPEQVVMLAACN</sequence>
<dbReference type="SMART" id="SM00729">
    <property type="entry name" value="Elp3"/>
    <property type="match status" value="2"/>
</dbReference>
<dbReference type="HAMAP" id="MF_01612">
    <property type="entry name" value="FO_synth_sub2"/>
    <property type="match status" value="1"/>
</dbReference>